<dbReference type="GO" id="GO:0046872">
    <property type="term" value="F:metal ion binding"/>
    <property type="evidence" value="ECO:0007669"/>
    <property type="project" value="UniProtKB-KW"/>
</dbReference>
<keyword evidence="7" id="KW-0479">Metal-binding</keyword>
<dbReference type="InterPro" id="IPR002755">
    <property type="entry name" value="DNA_primase_S"/>
</dbReference>
<keyword evidence="8" id="KW-0862">Zinc</keyword>
<dbReference type="Gene3D" id="3.90.920.10">
    <property type="entry name" value="DNA primase, PRIM domain"/>
    <property type="match status" value="1"/>
</dbReference>
<keyword evidence="3 10" id="KW-0639">Primosome</keyword>
<dbReference type="Pfam" id="PF01896">
    <property type="entry name" value="DNA_primase_S"/>
    <property type="match status" value="1"/>
</dbReference>
<evidence type="ECO:0000256" key="3">
    <source>
        <dbReference type="ARBA" id="ARBA00022515"/>
    </source>
</evidence>
<keyword evidence="4 10" id="KW-0808">Transferase</keyword>
<reference evidence="11" key="1">
    <citation type="submission" date="2016-06" db="EMBL/GenBank/DDBJ databases">
        <authorList>
            <person name="Cuomo C."/>
            <person name="Litvintseva A."/>
            <person name="Heitman J."/>
            <person name="Chen Y."/>
            <person name="Sun S."/>
            <person name="Springer D."/>
            <person name="Dromer F."/>
            <person name="Young S."/>
            <person name="Zeng Q."/>
            <person name="Chapman S."/>
            <person name="Gujja S."/>
            <person name="Saif S."/>
            <person name="Birren B."/>
        </authorList>
    </citation>
    <scope>NUCLEOTIDE SEQUENCE</scope>
    <source>
        <strain evidence="11">CBS 7841</strain>
    </source>
</reference>
<comment type="similarity">
    <text evidence="1 10">Belongs to the eukaryotic-type primase small subunit family.</text>
</comment>
<dbReference type="PANTHER" id="PTHR10536">
    <property type="entry name" value="DNA PRIMASE SMALL SUBUNIT"/>
    <property type="match status" value="1"/>
</dbReference>
<evidence type="ECO:0000256" key="2">
    <source>
        <dbReference type="ARBA" id="ARBA00022478"/>
    </source>
</evidence>
<keyword evidence="2 10" id="KW-0240">DNA-directed RNA polymerase</keyword>
<dbReference type="GeneID" id="91086320"/>
<dbReference type="EMBL" id="CP143785">
    <property type="protein sequence ID" value="WVN86933.1"/>
    <property type="molecule type" value="Genomic_DNA"/>
</dbReference>
<keyword evidence="5" id="KW-0548">Nucleotidyltransferase</keyword>
<dbReference type="GO" id="GO:0005658">
    <property type="term" value="C:alpha DNA polymerase:primase complex"/>
    <property type="evidence" value="ECO:0007669"/>
    <property type="project" value="UniProtKB-ARBA"/>
</dbReference>
<evidence type="ECO:0000313" key="12">
    <source>
        <dbReference type="Proteomes" id="UP000094043"/>
    </source>
</evidence>
<dbReference type="EC" id="2.7.7.-" evidence="10"/>
<dbReference type="NCBIfam" id="TIGR00335">
    <property type="entry name" value="primase_sml"/>
    <property type="match status" value="1"/>
</dbReference>
<evidence type="ECO:0000313" key="11">
    <source>
        <dbReference type="EMBL" id="WVN86933.1"/>
    </source>
</evidence>
<evidence type="ECO:0000256" key="4">
    <source>
        <dbReference type="ARBA" id="ARBA00022679"/>
    </source>
</evidence>
<dbReference type="InterPro" id="IPR014052">
    <property type="entry name" value="DNA_primase_ssu_euk/arc"/>
</dbReference>
<evidence type="ECO:0000256" key="7">
    <source>
        <dbReference type="ARBA" id="ARBA00022723"/>
    </source>
</evidence>
<dbReference type="RefSeq" id="XP_066067633.1">
    <property type="nucleotide sequence ID" value="XM_066211536.1"/>
</dbReference>
<dbReference type="Proteomes" id="UP000094043">
    <property type="component" value="Chromosome 2"/>
</dbReference>
<evidence type="ECO:0000256" key="9">
    <source>
        <dbReference type="ARBA" id="ARBA00023163"/>
    </source>
</evidence>
<dbReference type="KEGG" id="cdep:91086320"/>
<gene>
    <name evidence="11" type="ORF">L203_102108</name>
</gene>
<protein>
    <recommendedName>
        <fullName evidence="10">DNA primase</fullName>
        <ecNumber evidence="10">2.7.7.-</ecNumber>
    </recommendedName>
</protein>
<accession>A0AAJ8JR72</accession>
<dbReference type="CDD" id="cd04860">
    <property type="entry name" value="AE_Prim_S"/>
    <property type="match status" value="1"/>
</dbReference>
<dbReference type="GO" id="GO:0003899">
    <property type="term" value="F:DNA-directed RNA polymerase activity"/>
    <property type="evidence" value="ECO:0007669"/>
    <property type="project" value="InterPro"/>
</dbReference>
<keyword evidence="12" id="KW-1185">Reference proteome</keyword>
<evidence type="ECO:0000256" key="10">
    <source>
        <dbReference type="RuleBase" id="RU003514"/>
    </source>
</evidence>
<sequence length="430" mass="49763">MPVALNDQPMVEYDASSPQVMQAFYKRLFPYRPIFLWLNQEQVPSKLFTHREFALTLVGDIYLRYQSFNSVDEFKNCIVRHNPSRFEIGPQYSARPKDRKTLATGALQPQRRELVFDIDMTDYDEIRKCCSDKSICKRCWSFISAAVKILDEALRDTFGFKHLLWVYSGRRGIHCWISDQSALDLTDIQRRALVTFLEVIRGGKDMTKKVNVRGPSGDAPVHPFLEGAIKKLGPWFWDICIQDQNCFQDKKDWETLLNLLPSDNIVKNLRSKWDTMLDASSADRWAELSAQMQALNRDNETGRFNKLQRAMEDIILQYTYPRIDSEVTKHRNHLLKSPFCVHPSTGRICVPVDPNRIEDFDPEDVPTVGQLLSELDAIKAENGDVSGRPAEDYEQTSLKPFVEMFEKHTAGILRDNMKARRAIKKETLDF</sequence>
<keyword evidence="6 10" id="KW-0235">DNA replication</keyword>
<reference evidence="11" key="2">
    <citation type="journal article" date="2022" name="Elife">
        <title>Obligate sexual reproduction of a homothallic fungus closely related to the Cryptococcus pathogenic species complex.</title>
        <authorList>
            <person name="Passer A.R."/>
            <person name="Clancey S.A."/>
            <person name="Shea T."/>
            <person name="David-Palma M."/>
            <person name="Averette A.F."/>
            <person name="Boekhout T."/>
            <person name="Porcel B.M."/>
            <person name="Nowrousian M."/>
            <person name="Cuomo C.A."/>
            <person name="Sun S."/>
            <person name="Heitman J."/>
            <person name="Coelho M.A."/>
        </authorList>
    </citation>
    <scope>NUCLEOTIDE SEQUENCE</scope>
    <source>
        <strain evidence="11">CBS 7841</strain>
    </source>
</reference>
<dbReference type="AlphaFoldDB" id="A0AAJ8JR72"/>
<evidence type="ECO:0000256" key="5">
    <source>
        <dbReference type="ARBA" id="ARBA00022695"/>
    </source>
</evidence>
<organism evidence="11 12">
    <name type="scientific">Cryptococcus depauperatus CBS 7841</name>
    <dbReference type="NCBI Taxonomy" id="1295531"/>
    <lineage>
        <taxon>Eukaryota</taxon>
        <taxon>Fungi</taxon>
        <taxon>Dikarya</taxon>
        <taxon>Basidiomycota</taxon>
        <taxon>Agaricomycotina</taxon>
        <taxon>Tremellomycetes</taxon>
        <taxon>Tremellales</taxon>
        <taxon>Cryptococcaceae</taxon>
        <taxon>Cryptococcus</taxon>
    </lineage>
</organism>
<dbReference type="SUPFAM" id="SSF56747">
    <property type="entry name" value="Prim-pol domain"/>
    <property type="match status" value="1"/>
</dbReference>
<dbReference type="GO" id="GO:0006269">
    <property type="term" value="P:DNA replication, synthesis of primer"/>
    <property type="evidence" value="ECO:0007669"/>
    <property type="project" value="UniProtKB-KW"/>
</dbReference>
<evidence type="ECO:0000256" key="6">
    <source>
        <dbReference type="ARBA" id="ARBA00022705"/>
    </source>
</evidence>
<name>A0AAJ8JR72_9TREE</name>
<evidence type="ECO:0000256" key="8">
    <source>
        <dbReference type="ARBA" id="ARBA00022833"/>
    </source>
</evidence>
<reference evidence="11" key="3">
    <citation type="submission" date="2024-01" db="EMBL/GenBank/DDBJ databases">
        <authorList>
            <person name="Coelho M.A."/>
            <person name="David-Palma M."/>
            <person name="Shea T."/>
            <person name="Sun S."/>
            <person name="Cuomo C.A."/>
            <person name="Heitman J."/>
        </authorList>
    </citation>
    <scope>NUCLEOTIDE SEQUENCE</scope>
    <source>
        <strain evidence="11">CBS 7841</strain>
    </source>
</reference>
<keyword evidence="9" id="KW-0804">Transcription</keyword>
<evidence type="ECO:0000256" key="1">
    <source>
        <dbReference type="ARBA" id="ARBA00009762"/>
    </source>
</evidence>
<dbReference type="FunFam" id="3.90.920.10:FF:000003">
    <property type="entry name" value="DNA primase"/>
    <property type="match status" value="1"/>
</dbReference>
<proteinExistence type="inferred from homology"/>